<dbReference type="NCBIfam" id="TIGR01484">
    <property type="entry name" value="HAD-SF-IIB"/>
    <property type="match status" value="1"/>
</dbReference>
<dbReference type="Pfam" id="PF08282">
    <property type="entry name" value="Hydrolase_3"/>
    <property type="match status" value="1"/>
</dbReference>
<protein>
    <submittedName>
        <fullName evidence="1">HAD superfamily hydrolase</fullName>
    </submittedName>
</protein>
<dbReference type="SFLD" id="SFLDG01140">
    <property type="entry name" value="C2.B:_Phosphomannomutase_and_P"/>
    <property type="match status" value="1"/>
</dbReference>
<keyword evidence="1" id="KW-0378">Hydrolase</keyword>
<evidence type="ECO:0000313" key="2">
    <source>
        <dbReference type="Proteomes" id="UP000067476"/>
    </source>
</evidence>
<dbReference type="InterPro" id="IPR023214">
    <property type="entry name" value="HAD_sf"/>
</dbReference>
<dbReference type="InterPro" id="IPR036412">
    <property type="entry name" value="HAD-like_sf"/>
</dbReference>
<dbReference type="GO" id="GO:0005829">
    <property type="term" value="C:cytosol"/>
    <property type="evidence" value="ECO:0007669"/>
    <property type="project" value="TreeGrafter"/>
</dbReference>
<dbReference type="EMBL" id="CP012357">
    <property type="protein sequence ID" value="AKX33783.1"/>
    <property type="molecule type" value="Genomic_DNA"/>
</dbReference>
<dbReference type="GO" id="GO:0016791">
    <property type="term" value="F:phosphatase activity"/>
    <property type="evidence" value="ECO:0007669"/>
    <property type="project" value="TreeGrafter"/>
</dbReference>
<sequence>MEIKLKKNIVIFSDLDGTALLDNHEFSDRLKNLINRLYEKNIYFVPVTARITKDAVNQQAIYLGLDKHKGIVVANNGSQVYDFSKNKFIIDKHISKELLKKIFDMTYGKIGEYKVHYFAGDTCYVYGFGENSNYWAKVMNVDYKIINKFEDIEKNVSHMTFILNEEYAEKNKEKFLEEFDFLLDQIDIIKYTNRVYELASKNVNKGSIVIEILNYLGLDKNETTTFAFGDGYNDIPLLKSVDYPIALENSIDELKEIAFAITKSNNEDGVAHFIEKEILKEK</sequence>
<dbReference type="SUPFAM" id="SSF56784">
    <property type="entry name" value="HAD-like"/>
    <property type="match status" value="1"/>
</dbReference>
<dbReference type="Gene3D" id="3.30.1240.10">
    <property type="match status" value="1"/>
</dbReference>
<name>A0A0K1W0U7_9MOLU</name>
<proteinExistence type="predicted"/>
<dbReference type="RefSeq" id="WP_075057881.1">
    <property type="nucleotide sequence ID" value="NZ_CP012357.1"/>
</dbReference>
<dbReference type="GO" id="GO:0000287">
    <property type="term" value="F:magnesium ion binding"/>
    <property type="evidence" value="ECO:0007669"/>
    <property type="project" value="TreeGrafter"/>
</dbReference>
<accession>A0A0K1W0U7</accession>
<dbReference type="PROSITE" id="PS01229">
    <property type="entry name" value="COF_2"/>
    <property type="match status" value="1"/>
</dbReference>
<dbReference type="STRING" id="216942.SLITO_v1c01150"/>
<evidence type="ECO:0000313" key="1">
    <source>
        <dbReference type="EMBL" id="AKX33783.1"/>
    </source>
</evidence>
<dbReference type="AlphaFoldDB" id="A0A0K1W0U7"/>
<keyword evidence="2" id="KW-1185">Reference proteome</keyword>
<dbReference type="PATRIC" id="fig|216942.3.peg.115"/>
<reference evidence="1 2" key="1">
    <citation type="journal article" date="2015" name="Genome Announc.">
        <title>Complete Genome Sequence of Spiroplasma litorale TN-1T (DSM 21781), a Bacterium Isolated from a Green-Eyed Horsefly (Tabanus nigrovittatus).</title>
        <authorList>
            <person name="Lo W.S."/>
            <person name="Lai Y.C."/>
            <person name="Lien Y.W."/>
            <person name="Wang T.H."/>
            <person name="Kuo C.H."/>
        </authorList>
    </citation>
    <scope>NUCLEOTIDE SEQUENCE [LARGE SCALE GENOMIC DNA]</scope>
    <source>
        <strain evidence="1 2">TN-1</strain>
    </source>
</reference>
<dbReference type="PANTHER" id="PTHR10000:SF8">
    <property type="entry name" value="HAD SUPERFAMILY HYDROLASE-LIKE, TYPE 3"/>
    <property type="match status" value="1"/>
</dbReference>
<gene>
    <name evidence="1" type="ORF">SLITO_v1c01150</name>
</gene>
<dbReference type="OrthoDB" id="9810101at2"/>
<dbReference type="KEGG" id="sll:SLITO_v1c01150"/>
<dbReference type="PANTHER" id="PTHR10000">
    <property type="entry name" value="PHOSPHOSERINE PHOSPHATASE"/>
    <property type="match status" value="1"/>
</dbReference>
<dbReference type="Gene3D" id="3.40.50.1000">
    <property type="entry name" value="HAD superfamily/HAD-like"/>
    <property type="match status" value="1"/>
</dbReference>
<dbReference type="SFLD" id="SFLDS00003">
    <property type="entry name" value="Haloacid_Dehalogenase"/>
    <property type="match status" value="1"/>
</dbReference>
<dbReference type="Proteomes" id="UP000067476">
    <property type="component" value="Chromosome"/>
</dbReference>
<organism evidence="1 2">
    <name type="scientific">Spiroplasma litorale</name>
    <dbReference type="NCBI Taxonomy" id="216942"/>
    <lineage>
        <taxon>Bacteria</taxon>
        <taxon>Bacillati</taxon>
        <taxon>Mycoplasmatota</taxon>
        <taxon>Mollicutes</taxon>
        <taxon>Entomoplasmatales</taxon>
        <taxon>Spiroplasmataceae</taxon>
        <taxon>Spiroplasma</taxon>
    </lineage>
</organism>
<dbReference type="InterPro" id="IPR006379">
    <property type="entry name" value="HAD-SF_hydro_IIB"/>
</dbReference>